<keyword evidence="3" id="KW-1185">Reference proteome</keyword>
<keyword evidence="1" id="KW-1133">Transmembrane helix</keyword>
<proteinExistence type="predicted"/>
<dbReference type="AlphaFoldDB" id="A0A953HZ46"/>
<evidence type="ECO:0000313" key="3">
    <source>
        <dbReference type="Proteomes" id="UP000753961"/>
    </source>
</evidence>
<name>A0A953HZ46_9BACT</name>
<sequence>MAQKESKEKRSTMKWIKGMGVGAFLFFFIKGLVWLAVFFGLFKFCT</sequence>
<feature type="transmembrane region" description="Helical" evidence="1">
    <location>
        <begin position="21"/>
        <end position="42"/>
    </location>
</feature>
<dbReference type="EMBL" id="JAHVHU010000013">
    <property type="protein sequence ID" value="MBY5959356.1"/>
    <property type="molecule type" value="Genomic_DNA"/>
</dbReference>
<dbReference type="RefSeq" id="WP_222580890.1">
    <property type="nucleotide sequence ID" value="NZ_JAHVHU010000013.1"/>
</dbReference>
<organism evidence="2 3">
    <name type="scientific">Membranihabitans marinus</name>
    <dbReference type="NCBI Taxonomy" id="1227546"/>
    <lineage>
        <taxon>Bacteria</taxon>
        <taxon>Pseudomonadati</taxon>
        <taxon>Bacteroidota</taxon>
        <taxon>Saprospiria</taxon>
        <taxon>Saprospirales</taxon>
        <taxon>Saprospiraceae</taxon>
        <taxon>Membranihabitans</taxon>
    </lineage>
</organism>
<evidence type="ECO:0000313" key="2">
    <source>
        <dbReference type="EMBL" id="MBY5959356.1"/>
    </source>
</evidence>
<dbReference type="Proteomes" id="UP000753961">
    <property type="component" value="Unassembled WGS sequence"/>
</dbReference>
<evidence type="ECO:0000256" key="1">
    <source>
        <dbReference type="SAM" id="Phobius"/>
    </source>
</evidence>
<protein>
    <recommendedName>
        <fullName evidence="4">Alanyl-tRNA synthetase</fullName>
    </recommendedName>
</protein>
<reference evidence="2" key="1">
    <citation type="submission" date="2021-06" db="EMBL/GenBank/DDBJ databases">
        <title>44 bacteria genomes isolated from Dapeng, Shenzhen.</title>
        <authorList>
            <person name="Zheng W."/>
            <person name="Yu S."/>
            <person name="Huang Y."/>
        </authorList>
    </citation>
    <scope>NUCLEOTIDE SEQUENCE</scope>
    <source>
        <strain evidence="2">DP5N28-2</strain>
    </source>
</reference>
<evidence type="ECO:0008006" key="4">
    <source>
        <dbReference type="Google" id="ProtNLM"/>
    </source>
</evidence>
<accession>A0A953HZ46</accession>
<keyword evidence="1" id="KW-0812">Transmembrane</keyword>
<comment type="caution">
    <text evidence="2">The sequence shown here is derived from an EMBL/GenBank/DDBJ whole genome shotgun (WGS) entry which is preliminary data.</text>
</comment>
<keyword evidence="1" id="KW-0472">Membrane</keyword>
<gene>
    <name evidence="2" type="ORF">KUV50_14490</name>
</gene>